<dbReference type="Pfam" id="PF14420">
    <property type="entry name" value="Clr5"/>
    <property type="match status" value="1"/>
</dbReference>
<feature type="repeat" description="ANK" evidence="3">
    <location>
        <begin position="441"/>
        <end position="473"/>
    </location>
</feature>
<evidence type="ECO:0000259" key="4">
    <source>
        <dbReference type="Pfam" id="PF14420"/>
    </source>
</evidence>
<dbReference type="SMART" id="SM00248">
    <property type="entry name" value="ANK"/>
    <property type="match status" value="12"/>
</dbReference>
<feature type="repeat" description="ANK" evidence="3">
    <location>
        <begin position="289"/>
        <end position="318"/>
    </location>
</feature>
<gene>
    <name evidence="5" type="ORF">BHQ10_003124</name>
</gene>
<dbReference type="AlphaFoldDB" id="A0A364KU82"/>
<dbReference type="InterPro" id="IPR002110">
    <property type="entry name" value="Ankyrin_rpt"/>
</dbReference>
<dbReference type="PANTHER" id="PTHR24198">
    <property type="entry name" value="ANKYRIN REPEAT AND PROTEIN KINASE DOMAIN-CONTAINING PROTEIN"/>
    <property type="match status" value="1"/>
</dbReference>
<dbReference type="RefSeq" id="XP_040731628.1">
    <property type="nucleotide sequence ID" value="XM_040875346.1"/>
</dbReference>
<evidence type="ECO:0000256" key="1">
    <source>
        <dbReference type="ARBA" id="ARBA00022737"/>
    </source>
</evidence>
<dbReference type="PROSITE" id="PS50297">
    <property type="entry name" value="ANK_REP_REGION"/>
    <property type="match status" value="5"/>
</dbReference>
<feature type="repeat" description="ANK" evidence="3">
    <location>
        <begin position="511"/>
        <end position="543"/>
    </location>
</feature>
<name>A0A364KU82_TALAM</name>
<dbReference type="GeneID" id="63792340"/>
<accession>A0A364KU82</accession>
<keyword evidence="1" id="KW-0677">Repeat</keyword>
<evidence type="ECO:0000256" key="2">
    <source>
        <dbReference type="ARBA" id="ARBA00023043"/>
    </source>
</evidence>
<proteinExistence type="predicted"/>
<evidence type="ECO:0000313" key="6">
    <source>
        <dbReference type="Proteomes" id="UP000249363"/>
    </source>
</evidence>
<dbReference type="STRING" id="1196081.A0A364KU82"/>
<dbReference type="PRINTS" id="PR01415">
    <property type="entry name" value="ANKYRIN"/>
</dbReference>
<feature type="repeat" description="ANK" evidence="3">
    <location>
        <begin position="476"/>
        <end position="508"/>
    </location>
</feature>
<dbReference type="Gene3D" id="1.25.40.20">
    <property type="entry name" value="Ankyrin repeat-containing domain"/>
    <property type="match status" value="4"/>
</dbReference>
<dbReference type="SUPFAM" id="SSF48403">
    <property type="entry name" value="Ankyrin repeat"/>
    <property type="match status" value="3"/>
</dbReference>
<sequence>MSTKAPRIPASTWDGYREEITALDTDPDGTLEKVMDTMKERHGFVPTKSQYLTKLKHWGLRKYANALYYTYADQKIKKRALEGKGTAFNIRGRNMSCKDMEREIGRNTTLSSRLQHTEDIPTPEGVQVFTPSYEEFSESITPGANIANIDNLSVSSLQKYFQALTVHMPPNNIFQSTIHNIRDLQTSQLDDLHNPQFGVKLLQMAIGDALKFEGLDMFIFIQDPDTGKQQRRYISSYFPPSDTENGAIWSPDGYMGLVIAAEAGNLEAVDMLLKAGSSVNEYMKDYFGTPLQAAIHTAQFKMAKFLIENGAEVNVPYADQNKHDWSITYKLTTKNWEKHNCVAKTPIQIACELDNIPMVELLLGHGALVDRSPLSHLKAEDMPETADLKSIYDDSICYSPNYQTIPYHTALQYSVQNRNMFLVRRLLSEGAHPDSRVPSNWGDTPLQTAARLNFPEIISVLIEKGADINAPPGRINGRTALQAAAESGNFEMVQLLLDMNADVNAPAGFKRGLTALQAAIKNDHSEVAALLLRSNADINAPPSEKEGLSTIGAAISGKNIFYLEFLLERVSGDTILGGMPTICAAAKFCWVDGARYLLKLGNNVNSYYVGFLPSSRHIWDAISALTWPIASQNLEMVKLLLDSGAEVNPRCPRTPSLSSSSSSSSDTLCFALEQRCHHEIIFLLFQKYAELGHLYLHKEAVALGVTYVYDKQGSTVILRLIQRIMSDLPEKLHSKYILYAWSQFSIHITQNGKDDIEEDHLKTIIDWLLEVGADVNIVEPFDNTTMLKMVVKSGKMKLIRYLLKIGAEIKVPGCHWMDSALFMAIKSGGYELALFLLERGTIRGASRALAVAARTGNIRIAAELLRRRAHVPAVTPLSYNTMAINNAALFGREDMLQLLLDHYGGLHDLWQVCQEAATHAEKFRHPEIAEWLRGYAVPMYKSDAQP</sequence>
<dbReference type="PROSITE" id="PS50088">
    <property type="entry name" value="ANK_REPEAT"/>
    <property type="match status" value="6"/>
</dbReference>
<evidence type="ECO:0000256" key="3">
    <source>
        <dbReference type="PROSITE-ProRule" id="PRU00023"/>
    </source>
</evidence>
<keyword evidence="6" id="KW-1185">Reference proteome</keyword>
<evidence type="ECO:0000313" key="5">
    <source>
        <dbReference type="EMBL" id="RAO67112.1"/>
    </source>
</evidence>
<dbReference type="Pfam" id="PF12796">
    <property type="entry name" value="Ank_2"/>
    <property type="match status" value="4"/>
</dbReference>
<dbReference type="InterPro" id="IPR025676">
    <property type="entry name" value="Clr5_dom"/>
</dbReference>
<organism evidence="5 6">
    <name type="scientific">Talaromyces amestolkiae</name>
    <dbReference type="NCBI Taxonomy" id="1196081"/>
    <lineage>
        <taxon>Eukaryota</taxon>
        <taxon>Fungi</taxon>
        <taxon>Dikarya</taxon>
        <taxon>Ascomycota</taxon>
        <taxon>Pezizomycotina</taxon>
        <taxon>Eurotiomycetes</taxon>
        <taxon>Eurotiomycetidae</taxon>
        <taxon>Eurotiales</taxon>
        <taxon>Trichocomaceae</taxon>
        <taxon>Talaromyces</taxon>
        <taxon>Talaromyces sect. Talaromyces</taxon>
    </lineage>
</organism>
<comment type="caution">
    <text evidence="5">The sequence shown here is derived from an EMBL/GenBank/DDBJ whole genome shotgun (WGS) entry which is preliminary data.</text>
</comment>
<dbReference type="EMBL" id="MIKG01000004">
    <property type="protein sequence ID" value="RAO67112.1"/>
    <property type="molecule type" value="Genomic_DNA"/>
</dbReference>
<dbReference type="OrthoDB" id="194358at2759"/>
<dbReference type="GO" id="GO:0005737">
    <property type="term" value="C:cytoplasm"/>
    <property type="evidence" value="ECO:0007669"/>
    <property type="project" value="TreeGrafter"/>
</dbReference>
<feature type="repeat" description="ANK" evidence="3">
    <location>
        <begin position="252"/>
        <end position="284"/>
    </location>
</feature>
<feature type="repeat" description="ANK" evidence="3">
    <location>
        <begin position="782"/>
        <end position="814"/>
    </location>
</feature>
<protein>
    <recommendedName>
        <fullName evidence="4">Clr5 domain-containing protein</fullName>
    </recommendedName>
</protein>
<feature type="domain" description="Clr5" evidence="4">
    <location>
        <begin position="10"/>
        <end position="62"/>
    </location>
</feature>
<dbReference type="InterPro" id="IPR036770">
    <property type="entry name" value="Ankyrin_rpt-contain_sf"/>
</dbReference>
<dbReference type="PANTHER" id="PTHR24198:SF165">
    <property type="entry name" value="ANKYRIN REPEAT-CONTAINING PROTEIN-RELATED"/>
    <property type="match status" value="1"/>
</dbReference>
<reference evidence="5 6" key="1">
    <citation type="journal article" date="2017" name="Biotechnol. Biofuels">
        <title>Differential beta-glucosidase expression as a function of carbon source availability in Talaromyces amestolkiae: a genomic and proteomic approach.</title>
        <authorList>
            <person name="de Eugenio L.I."/>
            <person name="Mendez-Liter J.A."/>
            <person name="Nieto-Dominguez M."/>
            <person name="Alonso L."/>
            <person name="Gil-Munoz J."/>
            <person name="Barriuso J."/>
            <person name="Prieto A."/>
            <person name="Martinez M.J."/>
        </authorList>
    </citation>
    <scope>NUCLEOTIDE SEQUENCE [LARGE SCALE GENOMIC DNA]</scope>
    <source>
        <strain evidence="5 6">CIB</strain>
    </source>
</reference>
<dbReference type="Proteomes" id="UP000249363">
    <property type="component" value="Unassembled WGS sequence"/>
</dbReference>
<keyword evidence="2 3" id="KW-0040">ANK repeat</keyword>